<proteinExistence type="predicted"/>
<dbReference type="EMBL" id="OZ035826">
    <property type="protein sequence ID" value="CAL1603657.1"/>
    <property type="molecule type" value="Genomic_DNA"/>
</dbReference>
<feature type="domain" description="L1 transposable element RRM" evidence="2">
    <location>
        <begin position="174"/>
        <end position="231"/>
    </location>
</feature>
<gene>
    <name evidence="3" type="ORF">KC01_LOCUS31309</name>
</gene>
<dbReference type="PANTHER" id="PTHR11505">
    <property type="entry name" value="L1 TRANSPOSABLE ELEMENT-RELATED"/>
    <property type="match status" value="1"/>
</dbReference>
<evidence type="ECO:0000313" key="4">
    <source>
        <dbReference type="Proteomes" id="UP001497482"/>
    </source>
</evidence>
<evidence type="ECO:0000259" key="2">
    <source>
        <dbReference type="Pfam" id="PF02994"/>
    </source>
</evidence>
<dbReference type="InterPro" id="IPR043636">
    <property type="entry name" value="L1_RRM_dom"/>
</dbReference>
<dbReference type="AlphaFoldDB" id="A0AAV2LUH8"/>
<reference evidence="3 4" key="1">
    <citation type="submission" date="2024-04" db="EMBL/GenBank/DDBJ databases">
        <authorList>
            <person name="Waldvogel A.-M."/>
            <person name="Schoenle A."/>
        </authorList>
    </citation>
    <scope>NUCLEOTIDE SEQUENCE [LARGE SCALE GENOMIC DNA]</scope>
</reference>
<dbReference type="Proteomes" id="UP001497482">
    <property type="component" value="Chromosome 4"/>
</dbReference>
<evidence type="ECO:0000256" key="1">
    <source>
        <dbReference type="SAM" id="MobiDB-lite"/>
    </source>
</evidence>
<organism evidence="3 4">
    <name type="scientific">Knipowitschia caucasica</name>
    <name type="common">Caucasian dwarf goby</name>
    <name type="synonym">Pomatoschistus caucasicus</name>
    <dbReference type="NCBI Taxonomy" id="637954"/>
    <lineage>
        <taxon>Eukaryota</taxon>
        <taxon>Metazoa</taxon>
        <taxon>Chordata</taxon>
        <taxon>Craniata</taxon>
        <taxon>Vertebrata</taxon>
        <taxon>Euteleostomi</taxon>
        <taxon>Actinopterygii</taxon>
        <taxon>Neopterygii</taxon>
        <taxon>Teleostei</taxon>
        <taxon>Neoteleostei</taxon>
        <taxon>Acanthomorphata</taxon>
        <taxon>Gobiaria</taxon>
        <taxon>Gobiiformes</taxon>
        <taxon>Gobioidei</taxon>
        <taxon>Gobiidae</taxon>
        <taxon>Gobiinae</taxon>
        <taxon>Knipowitschia</taxon>
    </lineage>
</organism>
<keyword evidence="4" id="KW-1185">Reference proteome</keyword>
<sequence length="294" mass="33605">MSKSSKKEQKREQGKPRTRTTRATAHLDIMDNQEEERDSSSTEHPTVANAKGSTFNKTIFDMLQKMSVDLGELKAIKEMTASVEGKLTSLVTRMTEVEERVSGIEDTLAKQKENPPVTRAEWRELRDQMTMMEDRSRLNNLRFVGFSEGTEKNNVAGLLTRFISTTLGITSAAPQGLEIERAHRTPTRRSASSERPRTIIAAFLRHQDCLNILRAAREKGRIIWDGKQVMIFPDYSRETQGKREAFRQCKKLLHERKIKFSLLYPAKLIINVGGRPPRTFDDPQKAIDFIQTNL</sequence>
<evidence type="ECO:0000313" key="3">
    <source>
        <dbReference type="EMBL" id="CAL1603657.1"/>
    </source>
</evidence>
<dbReference type="Gene3D" id="3.30.70.1820">
    <property type="entry name" value="L1 transposable element, RRM domain"/>
    <property type="match status" value="1"/>
</dbReference>
<feature type="compositionally biased region" description="Basic and acidic residues" evidence="1">
    <location>
        <begin position="1"/>
        <end position="15"/>
    </location>
</feature>
<dbReference type="InterPro" id="IPR004244">
    <property type="entry name" value="Transposase_22"/>
</dbReference>
<protein>
    <recommendedName>
        <fullName evidence="2">L1 transposable element RRM domain-containing protein</fullName>
    </recommendedName>
</protein>
<accession>A0AAV2LUH8</accession>
<feature type="region of interest" description="Disordered" evidence="1">
    <location>
        <begin position="1"/>
        <end position="50"/>
    </location>
</feature>
<name>A0AAV2LUH8_KNICA</name>
<dbReference type="Pfam" id="PF02994">
    <property type="entry name" value="Transposase_22"/>
    <property type="match status" value="1"/>
</dbReference>